<gene>
    <name evidence="1" type="ORF">HF999_09450</name>
</gene>
<dbReference type="GO" id="GO:1901135">
    <property type="term" value="P:carbohydrate derivative metabolic process"/>
    <property type="evidence" value="ECO:0007669"/>
    <property type="project" value="InterPro"/>
</dbReference>
<dbReference type="InterPro" id="IPR046348">
    <property type="entry name" value="SIS_dom_sf"/>
</dbReference>
<organism evidence="1 2">
    <name type="scientific">Tsukamurella spumae</name>
    <dbReference type="NCBI Taxonomy" id="44753"/>
    <lineage>
        <taxon>Bacteria</taxon>
        <taxon>Bacillati</taxon>
        <taxon>Actinomycetota</taxon>
        <taxon>Actinomycetes</taxon>
        <taxon>Mycobacteriales</taxon>
        <taxon>Tsukamurellaceae</taxon>
        <taxon>Tsukamurella</taxon>
    </lineage>
</organism>
<dbReference type="Proteomes" id="UP000582646">
    <property type="component" value="Unassembled WGS sequence"/>
</dbReference>
<protein>
    <submittedName>
        <fullName evidence="1">TobH protein</fullName>
    </submittedName>
</protein>
<comment type="caution">
    <text evidence="1">The sequence shown here is derived from an EMBL/GenBank/DDBJ whole genome shotgun (WGS) entry which is preliminary data.</text>
</comment>
<dbReference type="RefSeq" id="WP_168545626.1">
    <property type="nucleotide sequence ID" value="NZ_BAAAKS010000007.1"/>
</dbReference>
<evidence type="ECO:0000313" key="2">
    <source>
        <dbReference type="Proteomes" id="UP000582646"/>
    </source>
</evidence>
<evidence type="ECO:0000313" key="1">
    <source>
        <dbReference type="EMBL" id="NKY18595.1"/>
    </source>
</evidence>
<accession>A0A846X236</accession>
<sequence length="389" mass="39153">MPDRAVALLGREEAVTEIIGAGSGPNGLTDLDDPAGLIAADVGGHLRAAALAGAQARAVAAAVDEGALDPLDGIAPRAVVVVCGAGPAAAAAGFVEALTAGRFDVPLVRSTELPPWVGALDVVVVCGFDAGDLVLARAIAVASRRGATVVVAVPLEGPVAEAAAGRTVDLSPRLRVPERFGFIGVAAALLAVLGRIAGIDRSAAPGEGFLFALADTLDDEALRGAPDRDVESNPAKRLAARMAGRRIALTADTAAGLAVAEHAASQALTLGGQVVAAVGLADVELAVPELAAAPRGGALSGSDALFHDPFLDGPAAQTPLRVLVVTIEERAPMVQARLRALPDVEPLPVDEGARRAPDTAGPRADAQELLALAVRFDLASVYRRLTGEA</sequence>
<dbReference type="EMBL" id="JAAXOQ010000010">
    <property type="protein sequence ID" value="NKY18595.1"/>
    <property type="molecule type" value="Genomic_DNA"/>
</dbReference>
<name>A0A846X236_9ACTN</name>
<dbReference type="AlphaFoldDB" id="A0A846X236"/>
<dbReference type="GO" id="GO:0097367">
    <property type="term" value="F:carbohydrate derivative binding"/>
    <property type="evidence" value="ECO:0007669"/>
    <property type="project" value="InterPro"/>
</dbReference>
<dbReference type="SUPFAM" id="SSF53697">
    <property type="entry name" value="SIS domain"/>
    <property type="match status" value="1"/>
</dbReference>
<reference evidence="1 2" key="1">
    <citation type="submission" date="2020-04" db="EMBL/GenBank/DDBJ databases">
        <title>MicrobeNet Type strains.</title>
        <authorList>
            <person name="Nicholson A.C."/>
        </authorList>
    </citation>
    <scope>NUCLEOTIDE SEQUENCE [LARGE SCALE GENOMIC DNA]</scope>
    <source>
        <strain evidence="1 2">DSM 44113</strain>
    </source>
</reference>
<proteinExistence type="predicted"/>
<keyword evidence="2" id="KW-1185">Reference proteome</keyword>